<dbReference type="GO" id="GO:0005524">
    <property type="term" value="F:ATP binding"/>
    <property type="evidence" value="ECO:0007669"/>
    <property type="project" value="UniProtKB-UniRule"/>
</dbReference>
<evidence type="ECO:0000256" key="6">
    <source>
        <dbReference type="RuleBase" id="RU000304"/>
    </source>
</evidence>
<dbReference type="PANTHER" id="PTHR48011:SF56">
    <property type="entry name" value="PROTEIN KINASE DOMAIN-CONTAINING PROTEIN"/>
    <property type="match status" value="1"/>
</dbReference>
<dbReference type="PROSITE" id="PS00108">
    <property type="entry name" value="PROTEIN_KINASE_ST"/>
    <property type="match status" value="1"/>
</dbReference>
<dbReference type="AlphaFoldDB" id="A0A6P5SXF9"/>
<evidence type="ECO:0000256" key="4">
    <source>
        <dbReference type="ARBA" id="ARBA00022840"/>
    </source>
</evidence>
<dbReference type="GeneID" id="110760782"/>
<gene>
    <name evidence="10" type="primary">LOC110760782</name>
</gene>
<keyword evidence="6" id="KW-0723">Serine/threonine-protein kinase</keyword>
<keyword evidence="9" id="KW-1185">Reference proteome</keyword>
<dbReference type="KEGG" id="pavi:110760782"/>
<dbReference type="InterPro" id="IPR008271">
    <property type="entry name" value="Ser/Thr_kinase_AS"/>
</dbReference>
<feature type="domain" description="Protein kinase" evidence="8">
    <location>
        <begin position="32"/>
        <end position="302"/>
    </location>
</feature>
<feature type="binding site" evidence="5">
    <location>
        <position position="68"/>
    </location>
    <ligand>
        <name>ATP</name>
        <dbReference type="ChEBI" id="CHEBI:30616"/>
    </ligand>
</feature>
<protein>
    <submittedName>
        <fullName evidence="10">Mitogen-activated protein kinase kinase kinase 17-like</fullName>
    </submittedName>
</protein>
<evidence type="ECO:0000256" key="3">
    <source>
        <dbReference type="ARBA" id="ARBA00022777"/>
    </source>
</evidence>
<dbReference type="Gramene" id="Pav_sc0000759.1_g030.1.br:mrna">
    <property type="protein sequence ID" value="Pav_sc0000759.1_g030.1.br:CDS:1"/>
    <property type="gene ID" value="Pav_sc0000759.1_g030.1.br"/>
</dbReference>
<keyword evidence="3" id="KW-0418">Kinase</keyword>
<evidence type="ECO:0000256" key="5">
    <source>
        <dbReference type="PROSITE-ProRule" id="PRU10141"/>
    </source>
</evidence>
<evidence type="ECO:0000256" key="2">
    <source>
        <dbReference type="ARBA" id="ARBA00022741"/>
    </source>
</evidence>
<evidence type="ECO:0000256" key="1">
    <source>
        <dbReference type="ARBA" id="ARBA00022679"/>
    </source>
</evidence>
<keyword evidence="4 5" id="KW-0067">ATP-binding</keyword>
<organism evidence="9 10">
    <name type="scientific">Prunus avium</name>
    <name type="common">Cherry</name>
    <name type="synonym">Cerasus avium</name>
    <dbReference type="NCBI Taxonomy" id="42229"/>
    <lineage>
        <taxon>Eukaryota</taxon>
        <taxon>Viridiplantae</taxon>
        <taxon>Streptophyta</taxon>
        <taxon>Embryophyta</taxon>
        <taxon>Tracheophyta</taxon>
        <taxon>Spermatophyta</taxon>
        <taxon>Magnoliopsida</taxon>
        <taxon>eudicotyledons</taxon>
        <taxon>Gunneridae</taxon>
        <taxon>Pentapetalae</taxon>
        <taxon>rosids</taxon>
        <taxon>fabids</taxon>
        <taxon>Rosales</taxon>
        <taxon>Rosaceae</taxon>
        <taxon>Amygdaloideae</taxon>
        <taxon>Amygdaleae</taxon>
        <taxon>Prunus</taxon>
    </lineage>
</organism>
<feature type="compositionally biased region" description="Basic and acidic residues" evidence="7">
    <location>
        <begin position="10"/>
        <end position="20"/>
    </location>
</feature>
<proteinExistence type="inferred from homology"/>
<dbReference type="InterPro" id="IPR052751">
    <property type="entry name" value="Plant_MAPKKK"/>
</dbReference>
<evidence type="ECO:0000259" key="8">
    <source>
        <dbReference type="PROSITE" id="PS50011"/>
    </source>
</evidence>
<dbReference type="GO" id="GO:0007165">
    <property type="term" value="P:signal transduction"/>
    <property type="evidence" value="ECO:0007669"/>
    <property type="project" value="TreeGrafter"/>
</dbReference>
<dbReference type="Pfam" id="PF00069">
    <property type="entry name" value="Pkinase"/>
    <property type="match status" value="1"/>
</dbReference>
<dbReference type="PROSITE" id="PS50011">
    <property type="entry name" value="PROTEIN_KINASE_DOM"/>
    <property type="match status" value="1"/>
</dbReference>
<dbReference type="SMART" id="SM00220">
    <property type="entry name" value="S_TKc"/>
    <property type="match status" value="1"/>
</dbReference>
<dbReference type="InterPro" id="IPR000719">
    <property type="entry name" value="Prot_kinase_dom"/>
</dbReference>
<evidence type="ECO:0000313" key="10">
    <source>
        <dbReference type="RefSeq" id="XP_021818797.1"/>
    </source>
</evidence>
<reference evidence="10" key="1">
    <citation type="submission" date="2025-08" db="UniProtKB">
        <authorList>
            <consortium name="RefSeq"/>
        </authorList>
    </citation>
    <scope>IDENTIFICATION</scope>
</reference>
<dbReference type="Proteomes" id="UP000515124">
    <property type="component" value="Unplaced"/>
</dbReference>
<dbReference type="PROSITE" id="PS00107">
    <property type="entry name" value="PROTEIN_KINASE_ATP"/>
    <property type="match status" value="1"/>
</dbReference>
<dbReference type="Gene3D" id="1.10.510.10">
    <property type="entry name" value="Transferase(Phosphotransferase) domain 1"/>
    <property type="match status" value="1"/>
</dbReference>
<dbReference type="InterPro" id="IPR011009">
    <property type="entry name" value="Kinase-like_dom_sf"/>
</dbReference>
<dbReference type="GO" id="GO:0004674">
    <property type="term" value="F:protein serine/threonine kinase activity"/>
    <property type="evidence" value="ECO:0007669"/>
    <property type="project" value="UniProtKB-KW"/>
</dbReference>
<dbReference type="RefSeq" id="XP_021818797.1">
    <property type="nucleotide sequence ID" value="XM_021963105.1"/>
</dbReference>
<sequence length="380" mass="41508">MGSLKRKRETQKEDEPELVQKERSLSLPECEWVRGRMLGKGGFGSVYLASAKKPKLGSDGLPAIVAVKSGRVSESPVLLMERTLLKIFGDCPFVIDCYGSDMTADAENKCTYNVFMEYADGGTMRDLITKSGGCGLLEPQVRKYTGCLLKGLQYIHVRGCVHCDLKPENILLVSNSDGDFVPKIGDFGLAKFAVYKKKSRKEPACQGTAIYFSPEAVLYGNQEKPSDIWALGCVVLEMLTGRCPWDLEAGATLEDLQLLIASKVPTVPGWLSEDAKDFLRKCFVRNPSERLEAAKLLNHPFVTKLDGLGEVKVEPLKKQVSAVPSSENCEKAEGSKPGDAEAILPLAVLYPGDSKPVILPTTVCPKPSNFAITGESFFMD</sequence>
<dbReference type="InterPro" id="IPR017441">
    <property type="entry name" value="Protein_kinase_ATP_BS"/>
</dbReference>
<keyword evidence="1" id="KW-0808">Transferase</keyword>
<dbReference type="PANTHER" id="PTHR48011">
    <property type="entry name" value="CCR4-NOT TRANSCRIPTIONAL COMPLEX SUBUNIT CAF120-RELATED"/>
    <property type="match status" value="1"/>
</dbReference>
<name>A0A6P5SXF9_PRUAV</name>
<evidence type="ECO:0000256" key="7">
    <source>
        <dbReference type="SAM" id="MobiDB-lite"/>
    </source>
</evidence>
<comment type="similarity">
    <text evidence="6">Belongs to the protein kinase superfamily.</text>
</comment>
<feature type="region of interest" description="Disordered" evidence="7">
    <location>
        <begin position="1"/>
        <end position="20"/>
    </location>
</feature>
<keyword evidence="2 5" id="KW-0547">Nucleotide-binding</keyword>
<accession>A0A6P5SXF9</accession>
<dbReference type="SUPFAM" id="SSF56112">
    <property type="entry name" value="Protein kinase-like (PK-like)"/>
    <property type="match status" value="1"/>
</dbReference>
<evidence type="ECO:0000313" key="9">
    <source>
        <dbReference type="Proteomes" id="UP000515124"/>
    </source>
</evidence>